<accession>A0A5R9G7B9</accession>
<proteinExistence type="predicted"/>
<dbReference type="InterPro" id="IPR025906">
    <property type="entry name" value="YjfB_motility"/>
</dbReference>
<evidence type="ECO:0000313" key="1">
    <source>
        <dbReference type="EMBL" id="TLS50276.1"/>
    </source>
</evidence>
<comment type="caution">
    <text evidence="1">The sequence shown here is derived from an EMBL/GenBank/DDBJ whole genome shotgun (WGS) entry which is preliminary data.</text>
</comment>
<dbReference type="OrthoDB" id="1924973at2"/>
<dbReference type="EMBL" id="VCIW01000016">
    <property type="protein sequence ID" value="TLS50276.1"/>
    <property type="molecule type" value="Genomic_DNA"/>
</dbReference>
<protein>
    <submittedName>
        <fullName evidence="1">Putative motility protein</fullName>
    </submittedName>
</protein>
<dbReference type="Proteomes" id="UP000309676">
    <property type="component" value="Unassembled WGS sequence"/>
</dbReference>
<name>A0A5R9G7B9_9BACL</name>
<dbReference type="Pfam" id="PF14070">
    <property type="entry name" value="YjfB_motility"/>
    <property type="match status" value="1"/>
</dbReference>
<reference evidence="1 2" key="1">
    <citation type="submission" date="2019-05" db="EMBL/GenBank/DDBJ databases">
        <authorList>
            <person name="Narsing Rao M.P."/>
            <person name="Li W.J."/>
        </authorList>
    </citation>
    <scope>NUCLEOTIDE SEQUENCE [LARGE SCALE GENOMIC DNA]</scope>
    <source>
        <strain evidence="1 2">SYSU_K30003</strain>
    </source>
</reference>
<dbReference type="RefSeq" id="WP_138196430.1">
    <property type="nucleotide sequence ID" value="NZ_VCIW01000016.1"/>
</dbReference>
<organism evidence="1 2">
    <name type="scientific">Paenibacillus antri</name>
    <dbReference type="NCBI Taxonomy" id="2582848"/>
    <lineage>
        <taxon>Bacteria</taxon>
        <taxon>Bacillati</taxon>
        <taxon>Bacillota</taxon>
        <taxon>Bacilli</taxon>
        <taxon>Bacillales</taxon>
        <taxon>Paenibacillaceae</taxon>
        <taxon>Paenibacillus</taxon>
    </lineage>
</organism>
<evidence type="ECO:0000313" key="2">
    <source>
        <dbReference type="Proteomes" id="UP000309676"/>
    </source>
</evidence>
<dbReference type="AlphaFoldDB" id="A0A5R9G7B9"/>
<keyword evidence="2" id="KW-1185">Reference proteome</keyword>
<gene>
    <name evidence="1" type="ORF">FE782_21680</name>
</gene>
<sequence length="58" mass="6241">MEISLDTAILKRDVSYAMYGKVKDLAKQQASQLLADFAGAQPQAAPHPNLGKVLDVTI</sequence>